<dbReference type="EMBL" id="AUBJ02000001">
    <property type="protein sequence ID" value="MCP2331185.1"/>
    <property type="molecule type" value="Genomic_DNA"/>
</dbReference>
<dbReference type="InterPro" id="IPR047140">
    <property type="entry name" value="LabA"/>
</dbReference>
<dbReference type="CDD" id="cd18722">
    <property type="entry name" value="PIN_NicB-like"/>
    <property type="match status" value="1"/>
</dbReference>
<dbReference type="Gene3D" id="3.40.50.1010">
    <property type="entry name" value="5'-nuclease"/>
    <property type="match status" value="1"/>
</dbReference>
<evidence type="ECO:0000313" key="4">
    <source>
        <dbReference type="Proteomes" id="UP000791080"/>
    </source>
</evidence>
<feature type="domain" description="NYN" evidence="2">
    <location>
        <begin position="6"/>
        <end position="164"/>
    </location>
</feature>
<sequence length="336" mass="35773">MRSQCAVYVDAGYLLAASATRITGTSLLGSIEADHERLVEALIAHATKHSGLPLLRVHWYDAARHKVPDPRQEKIGLLPHVKLRLGRIGFDGEQKGVDLRIGLDLVAHARKAAVDAIYLVSGDDDLTEAVEEAQAHGVRVTVLAVPNRDDKPHGVSRHLQSAADGLDLISSAVIDSTILPRSARPKPVPQAPASRPPVPSPAVFAARPPAAVPAARPVSPAARAQNGGRSDVRLVCSSSTDADTTVAPGLWADEEMAERIDQVVNKVLRAWWDGDDAGRGSELAASRPSIPKEVDRALLLDMSDALGIDDLADSVRFRLRARFWEQVDAGGPGGPG</sequence>
<name>A0ABT1JFB5_ACTCY</name>
<evidence type="ECO:0000313" key="3">
    <source>
        <dbReference type="EMBL" id="MCP2331185.1"/>
    </source>
</evidence>
<gene>
    <name evidence="3" type="ORF">G443_001455</name>
</gene>
<feature type="region of interest" description="Disordered" evidence="1">
    <location>
        <begin position="180"/>
        <end position="200"/>
    </location>
</feature>
<dbReference type="PANTHER" id="PTHR35458">
    <property type="entry name" value="SLR0755 PROTEIN"/>
    <property type="match status" value="1"/>
</dbReference>
<proteinExistence type="predicted"/>
<comment type="caution">
    <text evidence="3">The sequence shown here is derived from an EMBL/GenBank/DDBJ whole genome shotgun (WGS) entry which is preliminary data.</text>
</comment>
<dbReference type="RefSeq" id="WP_035293050.1">
    <property type="nucleotide sequence ID" value="NZ_AUBJ02000001.1"/>
</dbReference>
<protein>
    <submittedName>
        <fullName evidence="3">NYN domain-containing protein</fullName>
    </submittedName>
</protein>
<accession>A0ABT1JFB5</accession>
<dbReference type="Pfam" id="PF01936">
    <property type="entry name" value="NYN"/>
    <property type="match status" value="1"/>
</dbReference>
<dbReference type="Proteomes" id="UP000791080">
    <property type="component" value="Unassembled WGS sequence"/>
</dbReference>
<dbReference type="PANTHER" id="PTHR35458:SF8">
    <property type="entry name" value="SLR0650 PROTEIN"/>
    <property type="match status" value="1"/>
</dbReference>
<reference evidence="3 4" key="1">
    <citation type="submission" date="2022-06" db="EMBL/GenBank/DDBJ databases">
        <title>Genomic Encyclopedia of Type Strains, Phase I: the one thousand microbial genomes (KMG-I) project.</title>
        <authorList>
            <person name="Kyrpides N."/>
        </authorList>
    </citation>
    <scope>NUCLEOTIDE SEQUENCE [LARGE SCALE GENOMIC DNA]</scope>
    <source>
        <strain evidence="3 4">DSM 43889</strain>
    </source>
</reference>
<dbReference type="InterPro" id="IPR021139">
    <property type="entry name" value="NYN"/>
</dbReference>
<organism evidence="3 4">
    <name type="scientific">Actinoalloteichus caeruleus DSM 43889</name>
    <dbReference type="NCBI Taxonomy" id="1120930"/>
    <lineage>
        <taxon>Bacteria</taxon>
        <taxon>Bacillati</taxon>
        <taxon>Actinomycetota</taxon>
        <taxon>Actinomycetes</taxon>
        <taxon>Pseudonocardiales</taxon>
        <taxon>Pseudonocardiaceae</taxon>
        <taxon>Actinoalloteichus</taxon>
        <taxon>Actinoalloteichus cyanogriseus</taxon>
    </lineage>
</organism>
<evidence type="ECO:0000256" key="1">
    <source>
        <dbReference type="SAM" id="MobiDB-lite"/>
    </source>
</evidence>
<evidence type="ECO:0000259" key="2">
    <source>
        <dbReference type="Pfam" id="PF01936"/>
    </source>
</evidence>
<keyword evidence="4" id="KW-1185">Reference proteome</keyword>
<feature type="compositionally biased region" description="Pro residues" evidence="1">
    <location>
        <begin position="186"/>
        <end position="200"/>
    </location>
</feature>